<dbReference type="PRINTS" id="PR01609">
    <property type="entry name" value="CD36FAMILY"/>
</dbReference>
<evidence type="ECO:0000256" key="2">
    <source>
        <dbReference type="ARBA" id="ARBA00010532"/>
    </source>
</evidence>
<dbReference type="AlphaFoldDB" id="A0A9P1N804"/>
<dbReference type="GO" id="GO:0005044">
    <property type="term" value="F:scavenger receptor activity"/>
    <property type="evidence" value="ECO:0007669"/>
    <property type="project" value="TreeGrafter"/>
</dbReference>
<dbReference type="GO" id="GO:0005737">
    <property type="term" value="C:cytoplasm"/>
    <property type="evidence" value="ECO:0007669"/>
    <property type="project" value="TreeGrafter"/>
</dbReference>
<dbReference type="Pfam" id="PF01130">
    <property type="entry name" value="CD36"/>
    <property type="match status" value="1"/>
</dbReference>
<evidence type="ECO:0000256" key="5">
    <source>
        <dbReference type="ARBA" id="ARBA00023136"/>
    </source>
</evidence>
<evidence type="ECO:0000313" key="9">
    <source>
        <dbReference type="Proteomes" id="UP001152747"/>
    </source>
</evidence>
<dbReference type="EMBL" id="CANHGI010000006">
    <property type="protein sequence ID" value="CAI5454554.1"/>
    <property type="molecule type" value="Genomic_DNA"/>
</dbReference>
<evidence type="ECO:0000313" key="8">
    <source>
        <dbReference type="EMBL" id="CAI5454554.1"/>
    </source>
</evidence>
<gene>
    <name evidence="8" type="ORF">CAMP_LOCUS17191</name>
</gene>
<dbReference type="Proteomes" id="UP001152747">
    <property type="component" value="Unassembled WGS sequence"/>
</dbReference>
<comment type="subcellular location">
    <subcellularLocation>
        <location evidence="1">Membrane</location>
    </subcellularLocation>
</comment>
<feature type="transmembrane region" description="Helical" evidence="7">
    <location>
        <begin position="12"/>
        <end position="34"/>
    </location>
</feature>
<keyword evidence="6" id="KW-0325">Glycoprotein</keyword>
<dbReference type="InterPro" id="IPR002159">
    <property type="entry name" value="CD36_fam"/>
</dbReference>
<evidence type="ECO:0000256" key="6">
    <source>
        <dbReference type="ARBA" id="ARBA00023180"/>
    </source>
</evidence>
<keyword evidence="5 7" id="KW-0472">Membrane</keyword>
<keyword evidence="9" id="KW-1185">Reference proteome</keyword>
<reference evidence="8" key="1">
    <citation type="submission" date="2022-11" db="EMBL/GenBank/DDBJ databases">
        <authorList>
            <person name="Kikuchi T."/>
        </authorList>
    </citation>
    <scope>NUCLEOTIDE SEQUENCE</scope>
    <source>
        <strain evidence="8">PS1010</strain>
    </source>
</reference>
<evidence type="ECO:0000256" key="1">
    <source>
        <dbReference type="ARBA" id="ARBA00004370"/>
    </source>
</evidence>
<comment type="caution">
    <text evidence="8">The sequence shown here is derived from an EMBL/GenBank/DDBJ whole genome shotgun (WGS) entry which is preliminary data.</text>
</comment>
<evidence type="ECO:0000256" key="4">
    <source>
        <dbReference type="ARBA" id="ARBA00022989"/>
    </source>
</evidence>
<name>A0A9P1N804_9PELO</name>
<comment type="similarity">
    <text evidence="2">Belongs to the CD36 family.</text>
</comment>
<dbReference type="PANTHER" id="PTHR11923">
    <property type="entry name" value="SCAVENGER RECEPTOR CLASS B TYPE-1 SR-B1"/>
    <property type="match status" value="1"/>
</dbReference>
<proteinExistence type="inferred from homology"/>
<dbReference type="PANTHER" id="PTHR11923:SF105">
    <property type="entry name" value="PROTEIN CBR-SCAV-1"/>
    <property type="match status" value="1"/>
</dbReference>
<evidence type="ECO:0000256" key="3">
    <source>
        <dbReference type="ARBA" id="ARBA00022692"/>
    </source>
</evidence>
<protein>
    <submittedName>
        <fullName evidence="8">Uncharacterized protein</fullName>
    </submittedName>
</protein>
<sequence>MANRSCICQVLAAIIFLIGAGLLTAGLVIVLGVFPTAVNNQINEQKVLGLNSDGTYNSFTDSWVNNKYISTMQYWVFNYTNTIGIQNRAIFPDMIEKGPYAYDEIIKMDNIAFSEDGEFMNFRQVQTFVFNPNKSCADCDPYKDKILIPDIGFQVGIDTIDTALHNLLYNQPIAKLLCQKIMQGRNVADPVKACQNIAALIEGELGTMMTLFGVSPFTTVTVDQLLFSGYKTPIIDDFVNEAIAILKFLLPVLPLKPLANPPIQLNPLNGTSDVLYTVLTGKTDPLQAGYITQFSSMTNQTLGSIGDTLPPSWWPYSNSTYCKDSKSALKLTGTNADFFKNFIKPSENLPVYISDICRSAILSYDGDVTVKGIKAYRYVLPPSQFDYTLDENCGFCIPLKYGAYEYPAESACLPSGLLDISGCTGAPIVMSKPHFYQADKIVKKFVPRFKPDYDTDQTTIDIEPNSGTVLQAQKKLQINMLVNQYKRIKSFSVMRPGAYPLAWCNESFYMDQNTEDQLNTQLFGPINTVDTICWIAVGLGSGLILLSIVMIVVSICCFREDHKKTS</sequence>
<dbReference type="OrthoDB" id="18585at2759"/>
<organism evidence="8 9">
    <name type="scientific">Caenorhabditis angaria</name>
    <dbReference type="NCBI Taxonomy" id="860376"/>
    <lineage>
        <taxon>Eukaryota</taxon>
        <taxon>Metazoa</taxon>
        <taxon>Ecdysozoa</taxon>
        <taxon>Nematoda</taxon>
        <taxon>Chromadorea</taxon>
        <taxon>Rhabditida</taxon>
        <taxon>Rhabditina</taxon>
        <taxon>Rhabditomorpha</taxon>
        <taxon>Rhabditoidea</taxon>
        <taxon>Rhabditidae</taxon>
        <taxon>Peloderinae</taxon>
        <taxon>Caenorhabditis</taxon>
    </lineage>
</organism>
<keyword evidence="4 7" id="KW-1133">Transmembrane helix</keyword>
<dbReference type="GO" id="GO:0016020">
    <property type="term" value="C:membrane"/>
    <property type="evidence" value="ECO:0007669"/>
    <property type="project" value="UniProtKB-SubCell"/>
</dbReference>
<evidence type="ECO:0000256" key="7">
    <source>
        <dbReference type="SAM" id="Phobius"/>
    </source>
</evidence>
<feature type="transmembrane region" description="Helical" evidence="7">
    <location>
        <begin position="534"/>
        <end position="558"/>
    </location>
</feature>
<keyword evidence="3 7" id="KW-0812">Transmembrane</keyword>
<accession>A0A9P1N804</accession>